<keyword evidence="1" id="KW-0732">Signal</keyword>
<evidence type="ECO:0000256" key="1">
    <source>
        <dbReference type="SAM" id="SignalP"/>
    </source>
</evidence>
<accession>A0ABM5NGU8</accession>
<dbReference type="Proteomes" id="UP000011820">
    <property type="component" value="Chromosome"/>
</dbReference>
<sequence length="185" mass="21068">MFLNVLKDFFVPRIRFLIVLMVSSVSAGYANASQPEPTLRNQFSRWSVYVYPDLNKKLCFSLSVPVTVEPLEGVRHGVNFFIISLKKEENSAYVSELVMDYPLDEEEMVSLEVKGKNASGTIFKMKSYNNRAAFEKRSQDTVLIEEMKRGKELVVSAKSKRGTNTRYIYSLIGLSDSLADIRKCN</sequence>
<gene>
    <name evidence="2" type="ORF">WSI_04945</name>
</gene>
<dbReference type="EMBL" id="CP004005">
    <property type="protein sequence ID" value="AGH17357.1"/>
    <property type="molecule type" value="Genomic_DNA"/>
</dbReference>
<evidence type="ECO:0000313" key="3">
    <source>
        <dbReference type="Proteomes" id="UP000011820"/>
    </source>
</evidence>
<organism evidence="2 3">
    <name type="scientific">Candidatus Liberibacter asiaticus str. gxpsy</name>
    <dbReference type="NCBI Taxonomy" id="1174529"/>
    <lineage>
        <taxon>Bacteria</taxon>
        <taxon>Pseudomonadati</taxon>
        <taxon>Pseudomonadota</taxon>
        <taxon>Alphaproteobacteria</taxon>
        <taxon>Hyphomicrobiales</taxon>
        <taxon>Rhizobiaceae</taxon>
        <taxon>Liberibacter</taxon>
    </lineage>
</organism>
<reference evidence="2 3" key="1">
    <citation type="journal article" date="2013" name="Genome Announc.">
        <title>Complete Genome Sequence of a Chinese Strain of 'Candidatus Liberibacter asiaticus'.</title>
        <authorList>
            <person name="Lin H."/>
            <person name="Han C.S."/>
            <person name="Liu B."/>
            <person name="Lou B."/>
            <person name="Bai X."/>
            <person name="Deng C."/>
            <person name="Civerolo E.L."/>
            <person name="Gupta G."/>
        </authorList>
    </citation>
    <scope>NUCLEOTIDE SEQUENCE [LARGE SCALE GENOMIC DNA]</scope>
    <source>
        <strain evidence="3">gxpsy</strain>
    </source>
</reference>
<dbReference type="GeneID" id="93077347"/>
<name>A0ABM5NGU8_LIBAS</name>
<proteinExistence type="predicted"/>
<keyword evidence="3" id="KW-1185">Reference proteome</keyword>
<feature type="chain" id="PRO_5045703993" evidence="1">
    <location>
        <begin position="33"/>
        <end position="185"/>
    </location>
</feature>
<protein>
    <submittedName>
        <fullName evidence="2">Uncharacterized protein</fullName>
    </submittedName>
</protein>
<evidence type="ECO:0000313" key="2">
    <source>
        <dbReference type="EMBL" id="AGH17357.1"/>
    </source>
</evidence>
<feature type="signal peptide" evidence="1">
    <location>
        <begin position="1"/>
        <end position="32"/>
    </location>
</feature>
<dbReference type="RefSeq" id="WP_015452952.1">
    <property type="nucleotide sequence ID" value="NC_020549.1"/>
</dbReference>